<feature type="coiled-coil region" evidence="1">
    <location>
        <begin position="180"/>
        <end position="214"/>
    </location>
</feature>
<dbReference type="EMBL" id="RRYP01034167">
    <property type="protein sequence ID" value="TNV70662.1"/>
    <property type="molecule type" value="Genomic_DNA"/>
</dbReference>
<proteinExistence type="predicted"/>
<name>A0A8J8N962_HALGN</name>
<evidence type="ECO:0000313" key="2">
    <source>
        <dbReference type="EMBL" id="TNV70662.1"/>
    </source>
</evidence>
<protein>
    <submittedName>
        <fullName evidence="2">Uncharacterized protein</fullName>
    </submittedName>
</protein>
<organism evidence="2 3">
    <name type="scientific">Halteria grandinella</name>
    <dbReference type="NCBI Taxonomy" id="5974"/>
    <lineage>
        <taxon>Eukaryota</taxon>
        <taxon>Sar</taxon>
        <taxon>Alveolata</taxon>
        <taxon>Ciliophora</taxon>
        <taxon>Intramacronucleata</taxon>
        <taxon>Spirotrichea</taxon>
        <taxon>Stichotrichia</taxon>
        <taxon>Sporadotrichida</taxon>
        <taxon>Halteriidae</taxon>
        <taxon>Halteria</taxon>
    </lineage>
</organism>
<dbReference type="Proteomes" id="UP000785679">
    <property type="component" value="Unassembled WGS sequence"/>
</dbReference>
<evidence type="ECO:0000313" key="3">
    <source>
        <dbReference type="Proteomes" id="UP000785679"/>
    </source>
</evidence>
<accession>A0A8J8N962</accession>
<reference evidence="2" key="1">
    <citation type="submission" date="2019-06" db="EMBL/GenBank/DDBJ databases">
        <authorList>
            <person name="Zheng W."/>
        </authorList>
    </citation>
    <scope>NUCLEOTIDE SEQUENCE</scope>
    <source>
        <strain evidence="2">QDHG01</strain>
    </source>
</reference>
<comment type="caution">
    <text evidence="2">The sequence shown here is derived from an EMBL/GenBank/DDBJ whole genome shotgun (WGS) entry which is preliminary data.</text>
</comment>
<sequence length="238" mass="27346">MQQSSIESERIQEIKARMLQKQQRLLQEQGRNIGTILEVQNSEREGLKKTERLLPLRSQRRIANLSSIIGASQNQSQEINLSEETAPLTNIVIQTSRNPYRVTNYLSRHATEAKASPAILVQDLNETTPFKRTSPKQQPSPCSRFSRHNISYLSSNCGGNLSQGSTILDQKSTILHDSSMQSAAVRRDRLNRSLDKMREKMRLLHEEYQSHLRKKQIIERVIQRDTKKLLTPKHLSLP</sequence>
<keyword evidence="1" id="KW-0175">Coiled coil</keyword>
<evidence type="ECO:0000256" key="1">
    <source>
        <dbReference type="SAM" id="Coils"/>
    </source>
</evidence>
<gene>
    <name evidence="2" type="ORF">FGO68_gene5643</name>
</gene>
<keyword evidence="3" id="KW-1185">Reference proteome</keyword>
<dbReference type="AlphaFoldDB" id="A0A8J8N962"/>